<accession>A0AAD4EY07</accession>
<dbReference type="SUPFAM" id="SSF53178">
    <property type="entry name" value="Peptidyl-tRNA hydrolase-like"/>
    <property type="match status" value="1"/>
</dbReference>
<evidence type="ECO:0000256" key="4">
    <source>
        <dbReference type="ARBA" id="ARBA00022884"/>
    </source>
</evidence>
<dbReference type="GO" id="GO:0004045">
    <property type="term" value="F:peptidyl-tRNA hydrolase activity"/>
    <property type="evidence" value="ECO:0007669"/>
    <property type="project" value="UniProtKB-EC"/>
</dbReference>
<dbReference type="EC" id="3.1.1.29" evidence="1"/>
<gene>
    <name evidence="6" type="ORF">NEMBOFW57_005711</name>
</gene>
<dbReference type="GO" id="GO:0000049">
    <property type="term" value="F:tRNA binding"/>
    <property type="evidence" value="ECO:0007669"/>
    <property type="project" value="UniProtKB-KW"/>
</dbReference>
<proteinExistence type="inferred from homology"/>
<comment type="caution">
    <text evidence="6">The sequence shown here is derived from an EMBL/GenBank/DDBJ whole genome shotgun (WGS) entry which is preliminary data.</text>
</comment>
<dbReference type="Pfam" id="PF01195">
    <property type="entry name" value="Pept_tRNA_hydro"/>
    <property type="match status" value="1"/>
</dbReference>
<name>A0AAD4EY07_9PEZI</name>
<dbReference type="PROSITE" id="PS01196">
    <property type="entry name" value="PEPT_TRNA_HYDROL_2"/>
    <property type="match status" value="1"/>
</dbReference>
<comment type="similarity">
    <text evidence="5">Belongs to the PTH family.</text>
</comment>
<dbReference type="InterPro" id="IPR018171">
    <property type="entry name" value="Pept_tRNA_hydro_CS"/>
</dbReference>
<dbReference type="NCBIfam" id="TIGR00447">
    <property type="entry name" value="pth"/>
    <property type="match status" value="1"/>
</dbReference>
<keyword evidence="4" id="KW-0694">RNA-binding</keyword>
<evidence type="ECO:0000313" key="7">
    <source>
        <dbReference type="Proteomes" id="UP001197093"/>
    </source>
</evidence>
<dbReference type="InterPro" id="IPR036416">
    <property type="entry name" value="Pept_tRNA_hydro_sf"/>
</dbReference>
<dbReference type="AlphaFoldDB" id="A0AAD4EY07"/>
<dbReference type="PANTHER" id="PTHR17224">
    <property type="entry name" value="PEPTIDYL-TRNA HYDROLASE"/>
    <property type="match status" value="1"/>
</dbReference>
<dbReference type="InterPro" id="IPR001328">
    <property type="entry name" value="Pept_tRNA_hydro"/>
</dbReference>
<evidence type="ECO:0000256" key="5">
    <source>
        <dbReference type="ARBA" id="ARBA00038063"/>
    </source>
</evidence>
<organism evidence="6 7">
    <name type="scientific">Staphylotrichum longicolle</name>
    <dbReference type="NCBI Taxonomy" id="669026"/>
    <lineage>
        <taxon>Eukaryota</taxon>
        <taxon>Fungi</taxon>
        <taxon>Dikarya</taxon>
        <taxon>Ascomycota</taxon>
        <taxon>Pezizomycotina</taxon>
        <taxon>Sordariomycetes</taxon>
        <taxon>Sordariomycetidae</taxon>
        <taxon>Sordariales</taxon>
        <taxon>Chaetomiaceae</taxon>
        <taxon>Staphylotrichum</taxon>
    </lineage>
</organism>
<sequence>MSLRRILVISLGNPGEYFNTWHSAGHMVLGSLQRQLGPQQPAFSKQRIGKQNAQASLGSRYSLLQSPTYMNVSGPWVAAAYKELVTQGGLAPSEAGVVLVHDDLEEELGVVKIRDWSRSHRGHNGIKSVNGSLKANPAGKWARISIGIGRPQGRDKEAVSDFVLSKVSGSGKGTLEGSATRGVLQALIELEEKWRGEGSRL</sequence>
<dbReference type="Gene3D" id="3.40.50.1470">
    <property type="entry name" value="Peptidyl-tRNA hydrolase"/>
    <property type="match status" value="1"/>
</dbReference>
<keyword evidence="3" id="KW-0378">Hydrolase</keyword>
<dbReference type="EMBL" id="JAHCVI010000002">
    <property type="protein sequence ID" value="KAG7289344.1"/>
    <property type="molecule type" value="Genomic_DNA"/>
</dbReference>
<reference evidence="6" key="1">
    <citation type="submission" date="2023-02" db="EMBL/GenBank/DDBJ databases">
        <authorList>
            <person name="Palmer J.M."/>
        </authorList>
    </citation>
    <scope>NUCLEOTIDE SEQUENCE</scope>
    <source>
        <strain evidence="6">FW57</strain>
    </source>
</reference>
<dbReference type="PANTHER" id="PTHR17224:SF1">
    <property type="entry name" value="PEPTIDYL-TRNA HYDROLASE"/>
    <property type="match status" value="1"/>
</dbReference>
<protein>
    <recommendedName>
        <fullName evidence="1">peptidyl-tRNA hydrolase</fullName>
        <ecNumber evidence="1">3.1.1.29</ecNumber>
    </recommendedName>
</protein>
<evidence type="ECO:0000256" key="3">
    <source>
        <dbReference type="ARBA" id="ARBA00022801"/>
    </source>
</evidence>
<evidence type="ECO:0000256" key="1">
    <source>
        <dbReference type="ARBA" id="ARBA00013260"/>
    </source>
</evidence>
<evidence type="ECO:0000256" key="2">
    <source>
        <dbReference type="ARBA" id="ARBA00022555"/>
    </source>
</evidence>
<keyword evidence="2" id="KW-0820">tRNA-binding</keyword>
<dbReference type="Proteomes" id="UP001197093">
    <property type="component" value="Unassembled WGS sequence"/>
</dbReference>
<evidence type="ECO:0000313" key="6">
    <source>
        <dbReference type="EMBL" id="KAG7289344.1"/>
    </source>
</evidence>
<keyword evidence="7" id="KW-1185">Reference proteome</keyword>